<proteinExistence type="inferred from homology"/>
<accession>A0A261TAH4</accession>
<evidence type="ECO:0000313" key="11">
    <source>
        <dbReference type="EMBL" id="OZI46599.1"/>
    </source>
</evidence>
<feature type="transmembrane region" description="Helical" evidence="9">
    <location>
        <begin position="48"/>
        <end position="69"/>
    </location>
</feature>
<dbReference type="CDD" id="cd04590">
    <property type="entry name" value="CBS_pair_CorC_HlyC_assoc"/>
    <property type="match status" value="1"/>
</dbReference>
<dbReference type="Gene3D" id="3.30.465.10">
    <property type="match status" value="1"/>
</dbReference>
<dbReference type="OrthoDB" id="9805314at2"/>
<dbReference type="RefSeq" id="WP_094802374.1">
    <property type="nucleotide sequence ID" value="NZ_NEVN01000009.1"/>
</dbReference>
<dbReference type="Pfam" id="PF03471">
    <property type="entry name" value="CorC_HlyC"/>
    <property type="match status" value="1"/>
</dbReference>
<dbReference type="InterPro" id="IPR016169">
    <property type="entry name" value="FAD-bd_PCMH_sub2"/>
</dbReference>
<comment type="similarity">
    <text evidence="2">Belongs to the UPF0053 family.</text>
</comment>
<dbReference type="Pfam" id="PF00571">
    <property type="entry name" value="CBS"/>
    <property type="match status" value="1"/>
</dbReference>
<feature type="transmembrane region" description="Helical" evidence="9">
    <location>
        <begin position="155"/>
        <end position="173"/>
    </location>
</feature>
<feature type="transmembrane region" description="Helical" evidence="9">
    <location>
        <begin position="12"/>
        <end position="36"/>
    </location>
</feature>
<keyword evidence="6 9" id="KW-1133">Transmembrane helix</keyword>
<dbReference type="Pfam" id="PF03741">
    <property type="entry name" value="TerC"/>
    <property type="match status" value="1"/>
</dbReference>
<evidence type="ECO:0000256" key="1">
    <source>
        <dbReference type="ARBA" id="ARBA00004651"/>
    </source>
</evidence>
<protein>
    <recommendedName>
        <fullName evidence="10">Transporter-associated domain-containing protein</fullName>
    </recommendedName>
</protein>
<dbReference type="SUPFAM" id="SSF56176">
    <property type="entry name" value="FAD-binding/transporter-associated domain-like"/>
    <property type="match status" value="1"/>
</dbReference>
<dbReference type="InterPro" id="IPR005170">
    <property type="entry name" value="Transptr-assoc_dom"/>
</dbReference>
<keyword evidence="5" id="KW-0677">Repeat</keyword>
<comment type="caution">
    <text evidence="11">The sequence shown here is derived from an EMBL/GenBank/DDBJ whole genome shotgun (WGS) entry which is preliminary data.</text>
</comment>
<dbReference type="Proteomes" id="UP000216913">
    <property type="component" value="Unassembled WGS sequence"/>
</dbReference>
<dbReference type="GO" id="GO:0005886">
    <property type="term" value="C:plasma membrane"/>
    <property type="evidence" value="ECO:0007669"/>
    <property type="project" value="UniProtKB-SubCell"/>
</dbReference>
<dbReference type="EMBL" id="NEVP01000011">
    <property type="protein sequence ID" value="OZI46599.1"/>
    <property type="molecule type" value="Genomic_DNA"/>
</dbReference>
<gene>
    <name evidence="11" type="ORF">CAL25_18035</name>
</gene>
<keyword evidence="3" id="KW-1003">Cell membrane</keyword>
<evidence type="ECO:0000256" key="3">
    <source>
        <dbReference type="ARBA" id="ARBA00022475"/>
    </source>
</evidence>
<dbReference type="PANTHER" id="PTHR22777">
    <property type="entry name" value="HEMOLYSIN-RELATED"/>
    <property type="match status" value="1"/>
</dbReference>
<evidence type="ECO:0000256" key="2">
    <source>
        <dbReference type="ARBA" id="ARBA00006337"/>
    </source>
</evidence>
<keyword evidence="7" id="KW-0129">CBS domain</keyword>
<comment type="subcellular location">
    <subcellularLocation>
        <location evidence="1">Cell membrane</location>
        <topology evidence="1">Multi-pass membrane protein</topology>
    </subcellularLocation>
</comment>
<dbReference type="GO" id="GO:0050660">
    <property type="term" value="F:flavin adenine dinucleotide binding"/>
    <property type="evidence" value="ECO:0007669"/>
    <property type="project" value="InterPro"/>
</dbReference>
<dbReference type="SUPFAM" id="SSF54631">
    <property type="entry name" value="CBS-domain pair"/>
    <property type="match status" value="1"/>
</dbReference>
<evidence type="ECO:0000313" key="12">
    <source>
        <dbReference type="Proteomes" id="UP000216913"/>
    </source>
</evidence>
<feature type="transmembrane region" description="Helical" evidence="9">
    <location>
        <begin position="185"/>
        <end position="208"/>
    </location>
</feature>
<feature type="domain" description="Transporter-associated" evidence="10">
    <location>
        <begin position="430"/>
        <end position="515"/>
    </location>
</feature>
<name>A0A261TAH4_9BORD</name>
<reference evidence="11 12" key="1">
    <citation type="submission" date="2017-05" db="EMBL/GenBank/DDBJ databases">
        <title>Complete and WGS of Bordetella genogroups.</title>
        <authorList>
            <person name="Spilker T."/>
            <person name="LiPuma J."/>
        </authorList>
    </citation>
    <scope>NUCLEOTIDE SEQUENCE [LARGE SCALE GENOMIC DNA]</scope>
    <source>
        <strain evidence="11 12">AU10456</strain>
    </source>
</reference>
<organism evidence="11 12">
    <name type="scientific">Bordetella genomosp. 5</name>
    <dbReference type="NCBI Taxonomy" id="1395608"/>
    <lineage>
        <taxon>Bacteria</taxon>
        <taxon>Pseudomonadati</taxon>
        <taxon>Pseudomonadota</taxon>
        <taxon>Betaproteobacteria</taxon>
        <taxon>Burkholderiales</taxon>
        <taxon>Alcaligenaceae</taxon>
        <taxon>Bordetella</taxon>
    </lineage>
</organism>
<keyword evidence="12" id="KW-1185">Reference proteome</keyword>
<dbReference type="InterPro" id="IPR005496">
    <property type="entry name" value="Integral_membrane_TerC"/>
</dbReference>
<feature type="transmembrane region" description="Helical" evidence="9">
    <location>
        <begin position="81"/>
        <end position="99"/>
    </location>
</feature>
<evidence type="ECO:0000256" key="7">
    <source>
        <dbReference type="ARBA" id="ARBA00023122"/>
    </source>
</evidence>
<dbReference type="Gene3D" id="3.10.580.10">
    <property type="entry name" value="CBS-domain"/>
    <property type="match status" value="1"/>
</dbReference>
<feature type="transmembrane region" description="Helical" evidence="9">
    <location>
        <begin position="126"/>
        <end position="149"/>
    </location>
</feature>
<dbReference type="SMART" id="SM01091">
    <property type="entry name" value="CorC_HlyC"/>
    <property type="match status" value="1"/>
</dbReference>
<sequence length="528" mass="58107">MEWLLDPAAWVGLLTLVVLEIVLGIDNLIFIAILADKLPPSQRDRARIVGLSLALVMRLGLLSVMSWLVTLTEPLFSVGPFAFSGRDLILGIGGFFLLFKGTIELHERIDGGHAESQGASRAYPSFWVTVTQIVVLDAVFSLDSVITAVGMVDHLAIMMIAVVIAIGIMLAASKPLTRFVNAHPTVVVLCLCFLLMIGFSLVAEAFGFAVPKGYLYAAIGFSVMIEALNQVARRNLLKLDARRPMRDRTAVAVLRMLGKRPQSEEPVEPSATTPSVPGAFGVEERNMVSGVLTLAERSIRSIMTPRTDLSWVNIDDDPELIKQQLMGAPHSFFPVCRGTLDEVVGIGRAKDLVADLITEGHIRRNRLRDPIIVHESIGILRLMDTLKRSRGQLVLVADEFGAIEGLVTPIDVFEAIAGEFPDEDELPDILPVGDDTWQIDGAADLRHVEQVLDTEGLIDESQDYSTLAGYLLSRFGHLPKPGDACVFDTPYYRFRFEVLQMDGRRIASVRVERHYLGPTEDPDTTDQD</sequence>
<evidence type="ECO:0000256" key="5">
    <source>
        <dbReference type="ARBA" id="ARBA00022737"/>
    </source>
</evidence>
<dbReference type="PANTHER" id="PTHR22777:SF15">
    <property type="entry name" value="UPF0053 INNER MEMBRANE PROTEIN YOAE"/>
    <property type="match status" value="1"/>
</dbReference>
<evidence type="ECO:0000256" key="6">
    <source>
        <dbReference type="ARBA" id="ARBA00022989"/>
    </source>
</evidence>
<evidence type="ECO:0000256" key="9">
    <source>
        <dbReference type="SAM" id="Phobius"/>
    </source>
</evidence>
<keyword evidence="4 9" id="KW-0812">Transmembrane</keyword>
<dbReference type="InterPro" id="IPR000644">
    <property type="entry name" value="CBS_dom"/>
</dbReference>
<dbReference type="InterPro" id="IPR036318">
    <property type="entry name" value="FAD-bd_PCMH-like_sf"/>
</dbReference>
<dbReference type="AlphaFoldDB" id="A0A261TAH4"/>
<keyword evidence="8 9" id="KW-0472">Membrane</keyword>
<evidence type="ECO:0000256" key="4">
    <source>
        <dbReference type="ARBA" id="ARBA00022692"/>
    </source>
</evidence>
<dbReference type="InterPro" id="IPR046342">
    <property type="entry name" value="CBS_dom_sf"/>
</dbReference>
<evidence type="ECO:0000256" key="8">
    <source>
        <dbReference type="ARBA" id="ARBA00023136"/>
    </source>
</evidence>
<dbReference type="InterPro" id="IPR044751">
    <property type="entry name" value="Ion_transp-like_CBS"/>
</dbReference>
<evidence type="ECO:0000259" key="10">
    <source>
        <dbReference type="SMART" id="SM01091"/>
    </source>
</evidence>